<feature type="transmembrane region" description="Helical" evidence="2">
    <location>
        <begin position="685"/>
        <end position="704"/>
    </location>
</feature>
<dbReference type="InterPro" id="IPR002035">
    <property type="entry name" value="VWF_A"/>
</dbReference>
<evidence type="ECO:0000256" key="1">
    <source>
        <dbReference type="SAM" id="MobiDB-lite"/>
    </source>
</evidence>
<dbReference type="STRING" id="391625.PPSIR1_18322"/>
<gene>
    <name evidence="4" type="ORF">PPSIR1_18322</name>
</gene>
<accession>A6GBX9</accession>
<dbReference type="Pfam" id="PF13519">
    <property type="entry name" value="VWA_2"/>
    <property type="match status" value="1"/>
</dbReference>
<proteinExistence type="predicted"/>
<dbReference type="Pfam" id="PF07584">
    <property type="entry name" value="BatA"/>
    <property type="match status" value="1"/>
</dbReference>
<reference evidence="4 5" key="1">
    <citation type="submission" date="2007-06" db="EMBL/GenBank/DDBJ databases">
        <authorList>
            <person name="Shimkets L."/>
            <person name="Ferriera S."/>
            <person name="Johnson J."/>
            <person name="Kravitz S."/>
            <person name="Beeson K."/>
            <person name="Sutton G."/>
            <person name="Rogers Y.-H."/>
            <person name="Friedman R."/>
            <person name="Frazier M."/>
            <person name="Venter J.C."/>
        </authorList>
    </citation>
    <scope>NUCLEOTIDE SEQUENCE [LARGE SCALE GENOMIC DNA]</scope>
    <source>
        <strain evidence="4 5">SIR-1</strain>
    </source>
</reference>
<dbReference type="InterPro" id="IPR036465">
    <property type="entry name" value="vWFA_dom_sf"/>
</dbReference>
<keyword evidence="2" id="KW-1133">Transmembrane helix</keyword>
<dbReference type="eggNOG" id="COG2304">
    <property type="taxonomic scope" value="Bacteria"/>
</dbReference>
<organism evidence="4 5">
    <name type="scientific">Plesiocystis pacifica SIR-1</name>
    <dbReference type="NCBI Taxonomy" id="391625"/>
    <lineage>
        <taxon>Bacteria</taxon>
        <taxon>Pseudomonadati</taxon>
        <taxon>Myxococcota</taxon>
        <taxon>Polyangia</taxon>
        <taxon>Nannocystales</taxon>
        <taxon>Nannocystaceae</taxon>
        <taxon>Plesiocystis</taxon>
    </lineage>
</organism>
<feature type="domain" description="VWFA" evidence="3">
    <location>
        <begin position="91"/>
        <end position="288"/>
    </location>
</feature>
<name>A6GBX9_9BACT</name>
<dbReference type="InterPro" id="IPR024163">
    <property type="entry name" value="Aerotolerance_reg_N"/>
</dbReference>
<comment type="caution">
    <text evidence="4">The sequence shown here is derived from an EMBL/GenBank/DDBJ whole genome shotgun (WGS) entry which is preliminary data.</text>
</comment>
<dbReference type="AlphaFoldDB" id="A6GBX9"/>
<feature type="region of interest" description="Disordered" evidence="1">
    <location>
        <begin position="163"/>
        <end position="184"/>
    </location>
</feature>
<dbReference type="EMBL" id="ABCS01000061">
    <property type="protein sequence ID" value="EDM76652.1"/>
    <property type="molecule type" value="Genomic_DNA"/>
</dbReference>
<feature type="region of interest" description="Disordered" evidence="1">
    <location>
        <begin position="583"/>
        <end position="603"/>
    </location>
</feature>
<dbReference type="Proteomes" id="UP000005801">
    <property type="component" value="Unassembled WGS sequence"/>
</dbReference>
<keyword evidence="2" id="KW-0812">Transmembrane</keyword>
<evidence type="ECO:0000256" key="2">
    <source>
        <dbReference type="SAM" id="Phobius"/>
    </source>
</evidence>
<dbReference type="CDD" id="cd00198">
    <property type="entry name" value="vWFA"/>
    <property type="match status" value="1"/>
</dbReference>
<dbReference type="PANTHER" id="PTHR37464">
    <property type="entry name" value="BLL2463 PROTEIN"/>
    <property type="match status" value="1"/>
</dbReference>
<protein>
    <recommendedName>
        <fullName evidence="3">VWFA domain-containing protein</fullName>
    </recommendedName>
</protein>
<evidence type="ECO:0000259" key="3">
    <source>
        <dbReference type="SMART" id="SM00327"/>
    </source>
</evidence>
<feature type="transmembrane region" description="Helical" evidence="2">
    <location>
        <begin position="62"/>
        <end position="80"/>
    </location>
</feature>
<evidence type="ECO:0000313" key="4">
    <source>
        <dbReference type="EMBL" id="EDM76652.1"/>
    </source>
</evidence>
<sequence length="710" mass="75398">MQLAGWALAELAVVFAAGAGVITLLYLLRMRRRQVVVPFAELWEQVTRESESRKLWRKLRRLFSWLIQLILLALVCLALGDPRPEVWLREPATTAIVIDTSASMAAVADEDGQTRLALALQRARAEVEALGPADRALIIAAGSEVSVPAPLTGEGGTLLAALDSAPPDPDSPINPKTRPRVRVGPGEADLGRALLLARNALGDQPTPRILVLTDGALDEAGVDAVDRCIERAKLEGEASCEVLDIGAPKSEDGEADTAFGRNVAITAFAARRYPSNPDQVEVLVEIQNLGAEPARFELRVTADGLPVGGKALELAPGDRALEVLPKLDAARERLVAELRPLEGADGNVDEASAGALGPSIDDRAYAVIPPLDPMEVTLVTDGGNLFLEAALLTLDDSVRLTTVGVDEGAASAVGDANLVFYDIAANPLPDPLPTTNLVIFDPHRVEGSPAPIPLLRELRSPRLSEQNEKHEILEGVVFKDVNMFQGTSFDLAPGDINLVSHLGEPIVALREGDHGVLQIGFDPRGSDLPLRTAFPLMIANAVDYFGRREAGFVAAIPIGASRELALADFGVPGEDVTLLEVLPPTPDNPIPARTSEDAEAGVERPTPLRVRAQDGRFRIRALVPGVYTITVKDGAAAGAVFEVAVNQANAAASNLESRLVDDHAVPEAHAAGPAPEPAPLSEGPLWTLIMLAAIALLTAEWASYHRRKTV</sequence>
<dbReference type="PANTHER" id="PTHR37464:SF1">
    <property type="entry name" value="BLL2463 PROTEIN"/>
    <property type="match status" value="1"/>
</dbReference>
<dbReference type="SMART" id="SM00327">
    <property type="entry name" value="VWA"/>
    <property type="match status" value="1"/>
</dbReference>
<keyword evidence="2" id="KW-0472">Membrane</keyword>
<dbReference type="SUPFAM" id="SSF53300">
    <property type="entry name" value="vWA-like"/>
    <property type="match status" value="1"/>
</dbReference>
<dbReference type="OrthoDB" id="9780136at2"/>
<feature type="transmembrane region" description="Helical" evidence="2">
    <location>
        <begin position="6"/>
        <end position="28"/>
    </location>
</feature>
<keyword evidence="5" id="KW-1185">Reference proteome</keyword>
<dbReference type="Gene3D" id="3.40.50.410">
    <property type="entry name" value="von Willebrand factor, type A domain"/>
    <property type="match status" value="1"/>
</dbReference>
<evidence type="ECO:0000313" key="5">
    <source>
        <dbReference type="Proteomes" id="UP000005801"/>
    </source>
</evidence>
<dbReference type="RefSeq" id="WP_006974220.1">
    <property type="nucleotide sequence ID" value="NZ_ABCS01000061.1"/>
</dbReference>